<evidence type="ECO:0000313" key="1">
    <source>
        <dbReference type="EMBL" id="JAH85216.1"/>
    </source>
</evidence>
<dbReference type="AlphaFoldDB" id="A0A0E9W4F8"/>
<reference evidence="1" key="2">
    <citation type="journal article" date="2015" name="Fish Shellfish Immunol.">
        <title>Early steps in the European eel (Anguilla anguilla)-Vibrio vulnificus interaction in the gills: Role of the RtxA13 toxin.</title>
        <authorList>
            <person name="Callol A."/>
            <person name="Pajuelo D."/>
            <person name="Ebbesson L."/>
            <person name="Teles M."/>
            <person name="MacKenzie S."/>
            <person name="Amaro C."/>
        </authorList>
    </citation>
    <scope>NUCLEOTIDE SEQUENCE</scope>
</reference>
<accession>A0A0E9W4F8</accession>
<protein>
    <submittedName>
        <fullName evidence="1">Uncharacterized protein</fullName>
    </submittedName>
</protein>
<sequence length="85" mass="10146">MFCLLAHNKTTCYTEMLIILYRKKHLVDKWMKEQSLANRYNLYIMLKPVCIEKYTGIYSGNVYMRTNTHYASFYITANGKKYINA</sequence>
<organism evidence="1">
    <name type="scientific">Anguilla anguilla</name>
    <name type="common">European freshwater eel</name>
    <name type="synonym">Muraena anguilla</name>
    <dbReference type="NCBI Taxonomy" id="7936"/>
    <lineage>
        <taxon>Eukaryota</taxon>
        <taxon>Metazoa</taxon>
        <taxon>Chordata</taxon>
        <taxon>Craniata</taxon>
        <taxon>Vertebrata</taxon>
        <taxon>Euteleostomi</taxon>
        <taxon>Actinopterygii</taxon>
        <taxon>Neopterygii</taxon>
        <taxon>Teleostei</taxon>
        <taxon>Anguilliformes</taxon>
        <taxon>Anguillidae</taxon>
        <taxon>Anguilla</taxon>
    </lineage>
</organism>
<dbReference type="EMBL" id="GBXM01023361">
    <property type="protein sequence ID" value="JAH85216.1"/>
    <property type="molecule type" value="Transcribed_RNA"/>
</dbReference>
<proteinExistence type="predicted"/>
<name>A0A0E9W4F8_ANGAN</name>
<reference evidence="1" key="1">
    <citation type="submission" date="2014-11" db="EMBL/GenBank/DDBJ databases">
        <authorList>
            <person name="Amaro Gonzalez C."/>
        </authorList>
    </citation>
    <scope>NUCLEOTIDE SEQUENCE</scope>
</reference>